<dbReference type="InterPro" id="IPR010816">
    <property type="entry name" value="Het-C"/>
</dbReference>
<feature type="compositionally biased region" description="Pro residues" evidence="1">
    <location>
        <begin position="812"/>
        <end position="827"/>
    </location>
</feature>
<proteinExistence type="predicted"/>
<name>A0A7J6J0W6_COLFN</name>
<feature type="compositionally biased region" description="Polar residues" evidence="1">
    <location>
        <begin position="496"/>
        <end position="506"/>
    </location>
</feature>
<feature type="compositionally biased region" description="Gly residues" evidence="1">
    <location>
        <begin position="829"/>
        <end position="840"/>
    </location>
</feature>
<evidence type="ECO:0000256" key="1">
    <source>
        <dbReference type="SAM" id="MobiDB-lite"/>
    </source>
</evidence>
<feature type="region of interest" description="Disordered" evidence="1">
    <location>
        <begin position="749"/>
        <end position="877"/>
    </location>
</feature>
<reference evidence="2 3" key="2">
    <citation type="submission" date="2020-04" db="EMBL/GenBank/DDBJ databases">
        <title>Genome sequencing and assembly of multiple isolates from the Colletotrichum gloeosporioides species complex.</title>
        <authorList>
            <person name="Gan P."/>
            <person name="Shirasu K."/>
        </authorList>
    </citation>
    <scope>NUCLEOTIDE SEQUENCE [LARGE SCALE GENOMIC DNA]</scope>
    <source>
        <strain evidence="2 3">Nara gc5</strain>
    </source>
</reference>
<dbReference type="RefSeq" id="XP_031883385.2">
    <property type="nucleotide sequence ID" value="XM_032019397.2"/>
</dbReference>
<feature type="compositionally biased region" description="Pro residues" evidence="1">
    <location>
        <begin position="841"/>
        <end position="852"/>
    </location>
</feature>
<dbReference type="PANTHER" id="PTHR14905:SF7">
    <property type="entry name" value="VON WILLEBRAND FACTOR A DOMAIN-CONTAINING PROTEIN 7"/>
    <property type="match status" value="1"/>
</dbReference>
<dbReference type="Proteomes" id="UP000011096">
    <property type="component" value="Unassembled WGS sequence"/>
</dbReference>
<dbReference type="Pfam" id="PF07217">
    <property type="entry name" value="Het-C"/>
    <property type="match status" value="1"/>
</dbReference>
<keyword evidence="3" id="KW-1185">Reference proteome</keyword>
<dbReference type="OrthoDB" id="2506204at2759"/>
<dbReference type="GeneID" id="43603623"/>
<feature type="region of interest" description="Disordered" evidence="1">
    <location>
        <begin position="466"/>
        <end position="506"/>
    </location>
</feature>
<dbReference type="PANTHER" id="PTHR14905">
    <property type="entry name" value="NG37"/>
    <property type="match status" value="1"/>
</dbReference>
<protein>
    <recommendedName>
        <fullName evidence="4">Heterokaryon incompatibility protein het-c</fullName>
    </recommendedName>
</protein>
<feature type="compositionally biased region" description="Basic and acidic residues" evidence="1">
    <location>
        <begin position="749"/>
        <end position="759"/>
    </location>
</feature>
<dbReference type="AlphaFoldDB" id="A0A7J6J0W6"/>
<reference evidence="2 3" key="1">
    <citation type="submission" date="2012-08" db="EMBL/GenBank/DDBJ databases">
        <authorList>
            <person name="Gan P.H.P."/>
            <person name="Ikeda K."/>
            <person name="Irieda H."/>
            <person name="Narusaka M."/>
            <person name="O'Connell R.J."/>
            <person name="Narusaka Y."/>
            <person name="Takano Y."/>
            <person name="Kubo Y."/>
            <person name="Shirasu K."/>
        </authorList>
    </citation>
    <scope>NUCLEOTIDE SEQUENCE [LARGE SCALE GENOMIC DNA]</scope>
    <source>
        <strain evidence="2 3">Nara gc5</strain>
    </source>
</reference>
<feature type="compositionally biased region" description="Basic and acidic residues" evidence="1">
    <location>
        <begin position="466"/>
        <end position="480"/>
    </location>
</feature>
<evidence type="ECO:0000313" key="3">
    <source>
        <dbReference type="Proteomes" id="UP000011096"/>
    </source>
</evidence>
<sequence>MATRVAQANGLLSFTANRTGRARVWCSAVRDEVVVSSDPDVWRGSKLGSDPSAVYRTSDAPLRSNLTSLLSHNLNLIPLDMASSGLGRGSLLLALCLLLVLLPGRAAAFGAGNIPSIAQVEGVNWRHGDIEDMLKTIAFLKGKKWTSMLVSRVYFGNWLRDYSQAVDVGSLKGVNAPTIRILVWVLSFMAFGYATEEFEVTEERLGVYRPEEHIDNPLGYADGMDARKFDPRLRGPVDPVETKIDSRTGMKNYIANESGGWATSAGYLRFSFARSIHYGRVYTNGSRGSGKEDDLCEALRCLGQALHCMEDFSAHSNYCELALRELGYHQVYPHCGAATEIDLHGRRVFPLVTGTFGAVDFLHSVLGEATDHFTQSEVDEMNVALQNAEGLTGNIGGGSSGGSSSGLGSIPGLGSLGNLAGLGGNSSSGSRGLFGLGSSSSSNKSNDFISLVDQLPGIGGGLAKQAKELQARSAEQERENQNVGNYSGSRGDLSRDSANQVPGMSTNFDPVKTAKNIYPILQFRDKIVKSISNLISKVPGLEKLLDHISETLTAFILGLLAPFVRPIINQVSKVLKDGSSTVISASSNSQLEPWKNPSCDDPTHSMLSKDHFTNILNSCAGRVAATVLQYVVPRVLYAWENPGVPVDEVVNDVLRAFHHPAIRDERIEIQRSMFETVRKWVDESPHKHELSRLLSSESVKAGKNHILSGEASRGHDGPGHSHGAWDSFGELGHGKNKGSLWSQIRTRDLNSMDGDDKKPLSSSPLPPQNTNYGYDQDHRASSQPYPSGGYESSQGHASGYHSQPEPQGYGHQPPPPPQGQWGPPQPPQGYGGPGYGGPGYGGPPPGQYPPYQQPHHPHHPQSGGGGGWGQYPGQHRY</sequence>
<organism evidence="2 3">
    <name type="scientific">Colletotrichum fructicola (strain Nara gc5)</name>
    <name type="common">Anthracnose fungus</name>
    <name type="synonym">Colletotrichum gloeosporioides (strain Nara gc5)</name>
    <dbReference type="NCBI Taxonomy" id="1213859"/>
    <lineage>
        <taxon>Eukaryota</taxon>
        <taxon>Fungi</taxon>
        <taxon>Dikarya</taxon>
        <taxon>Ascomycota</taxon>
        <taxon>Pezizomycotina</taxon>
        <taxon>Sordariomycetes</taxon>
        <taxon>Hypocreomycetidae</taxon>
        <taxon>Glomerellales</taxon>
        <taxon>Glomerellaceae</taxon>
        <taxon>Colletotrichum</taxon>
        <taxon>Colletotrichum gloeosporioides species complex</taxon>
    </lineage>
</organism>
<comment type="caution">
    <text evidence="2">The sequence shown here is derived from an EMBL/GenBank/DDBJ whole genome shotgun (WGS) entry which is preliminary data.</text>
</comment>
<dbReference type="EMBL" id="ANPB02000005">
    <property type="protein sequence ID" value="KAF4482545.1"/>
    <property type="molecule type" value="Genomic_DNA"/>
</dbReference>
<dbReference type="InParanoid" id="A0A7J6J0W6"/>
<accession>A0A7J6J0W6</accession>
<evidence type="ECO:0000313" key="2">
    <source>
        <dbReference type="EMBL" id="KAF4482545.1"/>
    </source>
</evidence>
<evidence type="ECO:0008006" key="4">
    <source>
        <dbReference type="Google" id="ProtNLM"/>
    </source>
</evidence>
<feature type="compositionally biased region" description="Polar residues" evidence="1">
    <location>
        <begin position="781"/>
        <end position="805"/>
    </location>
</feature>
<gene>
    <name evidence="2" type="ORF">CGGC5_v008921</name>
</gene>
<feature type="region of interest" description="Disordered" evidence="1">
    <location>
        <begin position="708"/>
        <end position="731"/>
    </location>
</feature>
<dbReference type="InterPro" id="IPR052577">
    <property type="entry name" value="VWA7"/>
</dbReference>